<dbReference type="Proteomes" id="UP000253688">
    <property type="component" value="Unassembled WGS sequence"/>
</dbReference>
<comment type="caution">
    <text evidence="1">The sequence shown here is derived from an EMBL/GenBank/DDBJ whole genome shotgun (WGS) entry which is preliminary data.</text>
</comment>
<evidence type="ECO:0000313" key="1">
    <source>
        <dbReference type="EMBL" id="RBA41444.1"/>
    </source>
</evidence>
<proteinExistence type="predicted"/>
<organism evidence="1 2">
    <name type="scientific">Acinetobacter junii</name>
    <dbReference type="NCBI Taxonomy" id="40215"/>
    <lineage>
        <taxon>Bacteria</taxon>
        <taxon>Pseudomonadati</taxon>
        <taxon>Pseudomonadota</taxon>
        <taxon>Gammaproteobacteria</taxon>
        <taxon>Moraxellales</taxon>
        <taxon>Moraxellaceae</taxon>
        <taxon>Acinetobacter</taxon>
    </lineage>
</organism>
<reference evidence="1 2" key="1">
    <citation type="submission" date="2018-04" db="EMBL/GenBank/DDBJ databases">
        <title>Acinetobacter junii Genome sequencing and assembly.</title>
        <authorList>
            <person name="Su J."/>
            <person name="Rensing C."/>
            <person name="Mazhar H.S."/>
        </authorList>
    </citation>
    <scope>NUCLEOTIDE SEQUENCE [LARGE SCALE GENOMIC DNA]</scope>
    <source>
        <strain evidence="1 2">SC22</strain>
    </source>
</reference>
<evidence type="ECO:0000313" key="2">
    <source>
        <dbReference type="Proteomes" id="UP000253688"/>
    </source>
</evidence>
<name>A0A365PEF7_ACIJU</name>
<dbReference type="EMBL" id="QEWH01000185">
    <property type="protein sequence ID" value="RBA41444.1"/>
    <property type="molecule type" value="Genomic_DNA"/>
</dbReference>
<sequence>MLVNPQGGVIRNITAHVEGDYPLIDAHASVLDLDKVSLGVEELKRTGNMHDFFKHHVKFNCGTVQPNLAVMQNQIVPCDMTKSSIRFKIEWTARNGRWTQYVELKRKEGGYDFYTAVQRGEEWVFENPLRDSIPQRSDGKPDVFWHTD</sequence>
<gene>
    <name evidence="1" type="ORF">DC346_16790</name>
</gene>
<accession>A0A365PEF7</accession>
<dbReference type="AlphaFoldDB" id="A0A365PEF7"/>
<protein>
    <submittedName>
        <fullName evidence="1">Uncharacterized protein</fullName>
    </submittedName>
</protein>